<proteinExistence type="predicted"/>
<keyword evidence="1" id="KW-0812">Transmembrane</keyword>
<dbReference type="Proteomes" id="UP000078252">
    <property type="component" value="Unassembled WGS sequence"/>
</dbReference>
<keyword evidence="1" id="KW-1133">Transmembrane helix</keyword>
<evidence type="ECO:0000313" key="3">
    <source>
        <dbReference type="Proteomes" id="UP000078252"/>
    </source>
</evidence>
<evidence type="ECO:0000313" key="2">
    <source>
        <dbReference type="EMBL" id="KTR08835.1"/>
    </source>
</evidence>
<organism evidence="2 3">
    <name type="scientific">Curtobacterium luteum</name>
    <dbReference type="NCBI Taxonomy" id="33881"/>
    <lineage>
        <taxon>Bacteria</taxon>
        <taxon>Bacillati</taxon>
        <taxon>Actinomycetota</taxon>
        <taxon>Actinomycetes</taxon>
        <taxon>Micrococcales</taxon>
        <taxon>Microbacteriaceae</taxon>
        <taxon>Curtobacterium</taxon>
    </lineage>
</organism>
<protein>
    <submittedName>
        <fullName evidence="2">Uncharacterized protein</fullName>
    </submittedName>
</protein>
<name>A0A175S0R6_9MICO</name>
<evidence type="ECO:0000256" key="1">
    <source>
        <dbReference type="SAM" id="Phobius"/>
    </source>
</evidence>
<gene>
    <name evidence="2" type="ORF">NS184_04770</name>
</gene>
<dbReference type="EMBL" id="LDQC01000026">
    <property type="protein sequence ID" value="KTR08835.1"/>
    <property type="molecule type" value="Genomic_DNA"/>
</dbReference>
<feature type="transmembrane region" description="Helical" evidence="1">
    <location>
        <begin position="91"/>
        <end position="114"/>
    </location>
</feature>
<comment type="caution">
    <text evidence="2">The sequence shown here is derived from an EMBL/GenBank/DDBJ whole genome shotgun (WGS) entry which is preliminary data.</text>
</comment>
<reference evidence="2 3" key="1">
    <citation type="journal article" date="2016" name="Front. Microbiol.">
        <title>Genomic Resource of Rice Seed Associated Bacteria.</title>
        <authorList>
            <person name="Midha S."/>
            <person name="Bansal K."/>
            <person name="Sharma S."/>
            <person name="Kumar N."/>
            <person name="Patil P.P."/>
            <person name="Chaudhry V."/>
            <person name="Patil P.B."/>
        </authorList>
    </citation>
    <scope>NUCLEOTIDE SEQUENCE [LARGE SCALE GENOMIC DNA]</scope>
    <source>
        <strain evidence="2 3">NS184</strain>
    </source>
</reference>
<dbReference type="PATRIC" id="fig|33881.3.peg.1227"/>
<feature type="transmembrane region" description="Helical" evidence="1">
    <location>
        <begin position="6"/>
        <end position="24"/>
    </location>
</feature>
<dbReference type="AlphaFoldDB" id="A0A175S0R6"/>
<sequence>MDAVALVASLIVAAGVGAIAATTHRKRHGRRMFVRIAAGDAWARVNAGPLVVEAVVLAAAAVVIANTWWAGRPDGSGRISTLDPVARSTDAAGLIAAVAVIALCATQFAVIAWSTSVTTRKRGRAG</sequence>
<feature type="transmembrane region" description="Helical" evidence="1">
    <location>
        <begin position="45"/>
        <end position="71"/>
    </location>
</feature>
<accession>A0A175S0R6</accession>
<keyword evidence="1" id="KW-0472">Membrane</keyword>